<dbReference type="Gene3D" id="3.30.450.20">
    <property type="entry name" value="PAS domain"/>
    <property type="match status" value="5"/>
</dbReference>
<dbReference type="SMART" id="SM00304">
    <property type="entry name" value="HAMP"/>
    <property type="match status" value="1"/>
</dbReference>
<keyword evidence="2" id="KW-0812">Transmembrane</keyword>
<proteinExistence type="predicted"/>
<dbReference type="Proteomes" id="UP001232063">
    <property type="component" value="Unassembled WGS sequence"/>
</dbReference>
<dbReference type="Pfam" id="PF08448">
    <property type="entry name" value="PAS_4"/>
    <property type="match status" value="4"/>
</dbReference>
<organism evidence="4 5">
    <name type="scientific">Xanthocytophaga agilis</name>
    <dbReference type="NCBI Taxonomy" id="3048010"/>
    <lineage>
        <taxon>Bacteria</taxon>
        <taxon>Pseudomonadati</taxon>
        <taxon>Bacteroidota</taxon>
        <taxon>Cytophagia</taxon>
        <taxon>Cytophagales</taxon>
        <taxon>Rhodocytophagaceae</taxon>
        <taxon>Xanthocytophaga</taxon>
    </lineage>
</organism>
<keyword evidence="5" id="KW-1185">Reference proteome</keyword>
<feature type="transmembrane region" description="Helical" evidence="2">
    <location>
        <begin position="206"/>
        <end position="231"/>
    </location>
</feature>
<accession>A0AAE3R9R2</accession>
<dbReference type="SMART" id="SM00091">
    <property type="entry name" value="PAS"/>
    <property type="match status" value="4"/>
</dbReference>
<dbReference type="PANTHER" id="PTHR23159:SF31">
    <property type="entry name" value="CENTROSOME-ASSOCIATED PROTEIN CEP250 ISOFORM X1"/>
    <property type="match status" value="1"/>
</dbReference>
<feature type="coiled-coil region" evidence="1">
    <location>
        <begin position="812"/>
        <end position="860"/>
    </location>
</feature>
<dbReference type="Pfam" id="PF13185">
    <property type="entry name" value="GAF_2"/>
    <property type="match status" value="1"/>
</dbReference>
<dbReference type="Pfam" id="PF13426">
    <property type="entry name" value="PAS_9"/>
    <property type="match status" value="1"/>
</dbReference>
<keyword evidence="1" id="KW-0175">Coiled coil</keyword>
<dbReference type="Gene3D" id="3.30.450.40">
    <property type="match status" value="1"/>
</dbReference>
<feature type="coiled-coil region" evidence="1">
    <location>
        <begin position="975"/>
        <end position="1013"/>
    </location>
</feature>
<dbReference type="CDD" id="cd00130">
    <property type="entry name" value="PAS"/>
    <property type="match status" value="1"/>
</dbReference>
<evidence type="ECO:0000259" key="3">
    <source>
        <dbReference type="PROSITE" id="PS50885"/>
    </source>
</evidence>
<dbReference type="SUPFAM" id="SSF55785">
    <property type="entry name" value="PYP-like sensor domain (PAS domain)"/>
    <property type="match status" value="5"/>
</dbReference>
<dbReference type="NCBIfam" id="TIGR00229">
    <property type="entry name" value="sensory_box"/>
    <property type="match status" value="3"/>
</dbReference>
<sequence>MEQVKDNSTKKSDKGLSHYIRYYFNLNYNTIQGKLTIGFLSLGSVAIILVILTNLQWRSAIQQSKYALTVATDAHRYSSKLQSSSKGLVIAWQQKNIFQETIDEAEVQQLQQSAVASRDSLINLSNKCLKAEEKSLLVQISNEYNQLQVALKQPVDSAAAQKMYSETVQPSVNALVASVRRNEEIQSREIERAQTEIGWVESRLRWLVPVYVILSFVLAYFIGFFMIVGVLTRIRSLKEYLRELSKGNLPEEIPASQDELNTIIKELNILSGNLREIKEFALYVGKGDFDNNISVFDDEGDLGTSLSQMREGLKKVSAEEKKRFWANEGFAHFGDILRSSNDLNILSDKIIQQMVKYMNANQGGLFIIENEDTPNPYLQLKSCYAYNRKKFQEKEILPGQGLIGQVWLEGMTTYLRDIPDHYLRITSGLGDSNPKYLLLIPLKVESKIEGVIEIASFHDFQPHEIQFAEKVAESIASTFSNARVVDRTNRLLVQSQQMTEAMKSQEEEMRQNLEELAATQEEVQRILKEVQEKEAFMSDLISSTNDSILTIDHDYKVIVCNKQIQDTYKPYGIHVEKGFPILDVFTDEQKPVYRGYYQRALGGEFFEVIEKYELNKVIQHFSLTYSPIRNDEGQIVAAAIFGKDITEMVVAKQQAERLLEEAQSQTEELKAQEEELRQNMEELEATQEEMRLVMTQVQEKERYMSTILDVSKDMIVTIDKNLKVISSNAALKANYKHMGFEVDKGFDITTLLAPEEQPKHKAIYARAFAGETVELHEHYQFQDMDRYINFTFTPIQNEHSEVISIAIFAQDVTEITKAKNAASEQAEMLQAQEEVLRQSMEELSGNQEEMAKQLQKINDQKTYYNDIIEGLPDSLLTIDQDFKIVLANSAFKEKFGKYGFPVEAGSDLLEMARQKGEEEERRFKAPYLKAFGGEKVDVPHRHHFDLDFQVSFNPLKDATGNIIGVSLIAHDITNRLKLQQQTEQLLKESQEQTEELNSQREELHRILKDVQEKEAFMNDLVDATNDSILTVDREYKVVLANELIKKTYRAAGIEVGKGFDILSIFNEKQKSVYKKYYDRALNGEFFEIVEKFEQENGKEQYFVQTYSPLRDDGGNVVAAAVFAKEVTETIIAKQQAERLLEEAQSQAEELKAQEEELRQNMEELSATQEEMHRMLMEVQEKERCLTNIIDVSTDSIAIIDGYYKILFFNKVFATKFEEMGIKMEKGFDILGFLNNAEEKARYERAFSGEQFEEYIEMVIQGNPIHLIINYVPVCNAQGTITAIAVYSKDVTEKLQNDKKFGELIQDKEIQLQQIEELKAKLALYEKTETKA</sequence>
<dbReference type="InterPro" id="IPR003660">
    <property type="entry name" value="HAMP_dom"/>
</dbReference>
<feature type="coiled-coil region" evidence="1">
    <location>
        <begin position="1126"/>
        <end position="1181"/>
    </location>
</feature>
<keyword evidence="2" id="KW-0472">Membrane</keyword>
<feature type="domain" description="HAMP" evidence="3">
    <location>
        <begin position="228"/>
        <end position="279"/>
    </location>
</feature>
<comment type="caution">
    <text evidence="4">The sequence shown here is derived from an EMBL/GenBank/DDBJ whole genome shotgun (WGS) entry which is preliminary data.</text>
</comment>
<feature type="coiled-coil region" evidence="1">
    <location>
        <begin position="645"/>
        <end position="700"/>
    </location>
</feature>
<dbReference type="GO" id="GO:0007165">
    <property type="term" value="P:signal transduction"/>
    <property type="evidence" value="ECO:0007669"/>
    <property type="project" value="InterPro"/>
</dbReference>
<dbReference type="InterPro" id="IPR029016">
    <property type="entry name" value="GAF-like_dom_sf"/>
</dbReference>
<dbReference type="InterPro" id="IPR000014">
    <property type="entry name" value="PAS"/>
</dbReference>
<dbReference type="GO" id="GO:0016020">
    <property type="term" value="C:membrane"/>
    <property type="evidence" value="ECO:0007669"/>
    <property type="project" value="InterPro"/>
</dbReference>
<evidence type="ECO:0000256" key="1">
    <source>
        <dbReference type="SAM" id="Coils"/>
    </source>
</evidence>
<protein>
    <submittedName>
        <fullName evidence="4">PAS domain-containing protein</fullName>
    </submittedName>
</protein>
<dbReference type="SUPFAM" id="SSF55781">
    <property type="entry name" value="GAF domain-like"/>
    <property type="match status" value="1"/>
</dbReference>
<dbReference type="Gene3D" id="6.10.340.10">
    <property type="match status" value="1"/>
</dbReference>
<dbReference type="InterPro" id="IPR013656">
    <property type="entry name" value="PAS_4"/>
</dbReference>
<gene>
    <name evidence="4" type="ORF">QNI22_25235</name>
</gene>
<evidence type="ECO:0000313" key="4">
    <source>
        <dbReference type="EMBL" id="MDJ1503989.1"/>
    </source>
</evidence>
<reference evidence="4" key="1">
    <citation type="submission" date="2023-05" db="EMBL/GenBank/DDBJ databases">
        <authorList>
            <person name="Zhang X."/>
        </authorList>
    </citation>
    <scope>NUCLEOTIDE SEQUENCE</scope>
    <source>
        <strain evidence="4">BD1B2-1</strain>
    </source>
</reference>
<evidence type="ECO:0000256" key="2">
    <source>
        <dbReference type="SAM" id="Phobius"/>
    </source>
</evidence>
<dbReference type="EMBL" id="JASJOU010000010">
    <property type="protein sequence ID" value="MDJ1503989.1"/>
    <property type="molecule type" value="Genomic_DNA"/>
</dbReference>
<keyword evidence="2" id="KW-1133">Transmembrane helix</keyword>
<feature type="coiled-coil region" evidence="1">
    <location>
        <begin position="495"/>
        <end position="533"/>
    </location>
</feature>
<dbReference type="SMART" id="SM00065">
    <property type="entry name" value="GAF"/>
    <property type="match status" value="1"/>
</dbReference>
<name>A0AAE3R9R2_9BACT</name>
<dbReference type="InterPro" id="IPR035965">
    <property type="entry name" value="PAS-like_dom_sf"/>
</dbReference>
<feature type="transmembrane region" description="Helical" evidence="2">
    <location>
        <begin position="35"/>
        <end position="55"/>
    </location>
</feature>
<evidence type="ECO:0000313" key="5">
    <source>
        <dbReference type="Proteomes" id="UP001232063"/>
    </source>
</evidence>
<dbReference type="PROSITE" id="PS50885">
    <property type="entry name" value="HAMP"/>
    <property type="match status" value="1"/>
</dbReference>
<dbReference type="InterPro" id="IPR003018">
    <property type="entry name" value="GAF"/>
</dbReference>
<dbReference type="RefSeq" id="WP_314514821.1">
    <property type="nucleotide sequence ID" value="NZ_JASJOU010000010.1"/>
</dbReference>
<dbReference type="PANTHER" id="PTHR23159">
    <property type="entry name" value="CENTROSOMAL PROTEIN 2"/>
    <property type="match status" value="1"/>
</dbReference>